<dbReference type="Proteomes" id="UP000000600">
    <property type="component" value="Unassembled WGS sequence"/>
</dbReference>
<proteinExistence type="predicted"/>
<protein>
    <recommendedName>
        <fullName evidence="3">RGS domain-containing protein</fullName>
    </recommendedName>
</protein>
<accession>A0CF97</accession>
<keyword evidence="2" id="KW-1185">Reference proteome</keyword>
<dbReference type="InParanoid" id="A0CF97"/>
<evidence type="ECO:0008006" key="3">
    <source>
        <dbReference type="Google" id="ProtNLM"/>
    </source>
</evidence>
<evidence type="ECO:0000313" key="2">
    <source>
        <dbReference type="Proteomes" id="UP000000600"/>
    </source>
</evidence>
<organism evidence="1 2">
    <name type="scientific">Paramecium tetraurelia</name>
    <dbReference type="NCBI Taxonomy" id="5888"/>
    <lineage>
        <taxon>Eukaryota</taxon>
        <taxon>Sar</taxon>
        <taxon>Alveolata</taxon>
        <taxon>Ciliophora</taxon>
        <taxon>Intramacronucleata</taxon>
        <taxon>Oligohymenophorea</taxon>
        <taxon>Peniculida</taxon>
        <taxon>Parameciidae</taxon>
        <taxon>Paramecium</taxon>
    </lineage>
</organism>
<sequence length="154" mass="18337">MNYPQQVNSKGDFKEFMDKHPEYSYQLSFSEIKSSLDSNQLIYEYELRINNIVPIKRRGIQKKVVEKELFKCALELVNSEQFQRFLDDSMKSQLDNTFDGSSNSISEIFLNQNDSCQNHQRSQILQLLSQYDDQIQQAQYINEDVERMKRILNY</sequence>
<dbReference type="KEGG" id="ptm:GSPATT00037903001"/>
<dbReference type="GeneID" id="5022646"/>
<dbReference type="HOGENOM" id="CLU_1707682_0_0_1"/>
<dbReference type="RefSeq" id="XP_001436861.1">
    <property type="nucleotide sequence ID" value="XM_001436824.1"/>
</dbReference>
<reference evidence="1 2" key="1">
    <citation type="journal article" date="2006" name="Nature">
        <title>Global trends of whole-genome duplications revealed by the ciliate Paramecium tetraurelia.</title>
        <authorList>
            <consortium name="Genoscope"/>
            <person name="Aury J.-M."/>
            <person name="Jaillon O."/>
            <person name="Duret L."/>
            <person name="Noel B."/>
            <person name="Jubin C."/>
            <person name="Porcel B.M."/>
            <person name="Segurens B."/>
            <person name="Daubin V."/>
            <person name="Anthouard V."/>
            <person name="Aiach N."/>
            <person name="Arnaiz O."/>
            <person name="Billaut A."/>
            <person name="Beisson J."/>
            <person name="Blanc I."/>
            <person name="Bouhouche K."/>
            <person name="Camara F."/>
            <person name="Duharcourt S."/>
            <person name="Guigo R."/>
            <person name="Gogendeau D."/>
            <person name="Katinka M."/>
            <person name="Keller A.-M."/>
            <person name="Kissmehl R."/>
            <person name="Klotz C."/>
            <person name="Koll F."/>
            <person name="Le Moue A."/>
            <person name="Lepere C."/>
            <person name="Malinsky S."/>
            <person name="Nowacki M."/>
            <person name="Nowak J.K."/>
            <person name="Plattner H."/>
            <person name="Poulain J."/>
            <person name="Ruiz F."/>
            <person name="Serrano V."/>
            <person name="Zagulski M."/>
            <person name="Dessen P."/>
            <person name="Betermier M."/>
            <person name="Weissenbach J."/>
            <person name="Scarpelli C."/>
            <person name="Schachter V."/>
            <person name="Sperling L."/>
            <person name="Meyer E."/>
            <person name="Cohen J."/>
            <person name="Wincker P."/>
        </authorList>
    </citation>
    <scope>NUCLEOTIDE SEQUENCE [LARGE SCALE GENOMIC DNA]</scope>
    <source>
        <strain evidence="1 2">Stock d4-2</strain>
    </source>
</reference>
<evidence type="ECO:0000313" key="1">
    <source>
        <dbReference type="EMBL" id="CAK69464.1"/>
    </source>
</evidence>
<name>A0CF97_PARTE</name>
<dbReference type="AlphaFoldDB" id="A0CF97"/>
<gene>
    <name evidence="1" type="ORF">GSPATT00037903001</name>
</gene>
<dbReference type="EMBL" id="CT868068">
    <property type="protein sequence ID" value="CAK69464.1"/>
    <property type="molecule type" value="Genomic_DNA"/>
</dbReference>